<dbReference type="Proteomes" id="UP000030185">
    <property type="component" value="Unassembled WGS sequence"/>
</dbReference>
<dbReference type="GO" id="GO:0005829">
    <property type="term" value="C:cytosol"/>
    <property type="evidence" value="ECO:0007669"/>
    <property type="project" value="TreeGrafter"/>
</dbReference>
<dbReference type="EMBL" id="BBLT01000011">
    <property type="protein sequence ID" value="GAL87195.1"/>
    <property type="molecule type" value="Genomic_DNA"/>
</dbReference>
<dbReference type="Pfam" id="PF02033">
    <property type="entry name" value="RBFA"/>
    <property type="match status" value="1"/>
</dbReference>
<keyword evidence="2" id="KW-0963">Cytoplasm</keyword>
<proteinExistence type="inferred from homology"/>
<dbReference type="GO" id="GO:0030490">
    <property type="term" value="P:maturation of SSU-rRNA"/>
    <property type="evidence" value="ECO:0007669"/>
    <property type="project" value="UniProtKB-UniRule"/>
</dbReference>
<evidence type="ECO:0000256" key="1">
    <source>
        <dbReference type="ARBA" id="ARBA00022517"/>
    </source>
</evidence>
<dbReference type="SUPFAM" id="SSF89919">
    <property type="entry name" value="Ribosome-binding factor A, RbfA"/>
    <property type="match status" value="1"/>
</dbReference>
<dbReference type="PANTHER" id="PTHR33515:SF1">
    <property type="entry name" value="RIBOSOME-BINDING FACTOR A, CHLOROPLASTIC-RELATED"/>
    <property type="match status" value="1"/>
</dbReference>
<comment type="caution">
    <text evidence="3">The sequence shown here is derived from an EMBL/GenBank/DDBJ whole genome shotgun (WGS) entry which is preliminary data.</text>
</comment>
<accession>A0A098LJP3</accession>
<keyword evidence="4" id="KW-1185">Reference proteome</keyword>
<dbReference type="NCBIfam" id="TIGR00082">
    <property type="entry name" value="rbfA"/>
    <property type="match status" value="1"/>
</dbReference>
<dbReference type="AlphaFoldDB" id="A0A098LJP3"/>
<reference evidence="3 4" key="1">
    <citation type="submission" date="2014-09" db="EMBL/GenBank/DDBJ databases">
        <title>Sporocytophaga myxococcoides PG-01 genome sequencing.</title>
        <authorList>
            <person name="Liu L."/>
            <person name="Gao P.J."/>
            <person name="Chen G.J."/>
            <person name="Wang L.S."/>
        </authorList>
    </citation>
    <scope>NUCLEOTIDE SEQUENCE [LARGE SCALE GENOMIC DNA]</scope>
    <source>
        <strain evidence="3 4">PG-01</strain>
    </source>
</reference>
<organism evidence="3 4">
    <name type="scientific">Sporocytophaga myxococcoides</name>
    <dbReference type="NCBI Taxonomy" id="153721"/>
    <lineage>
        <taxon>Bacteria</taxon>
        <taxon>Pseudomonadati</taxon>
        <taxon>Bacteroidota</taxon>
        <taxon>Cytophagia</taxon>
        <taxon>Cytophagales</taxon>
        <taxon>Cytophagaceae</taxon>
        <taxon>Sporocytophaga</taxon>
    </lineage>
</organism>
<dbReference type="InterPro" id="IPR015946">
    <property type="entry name" value="KH_dom-like_a/b"/>
</dbReference>
<dbReference type="RefSeq" id="WP_045468130.1">
    <property type="nucleotide sequence ID" value="NZ_BBLT01000011.1"/>
</dbReference>
<dbReference type="Gene3D" id="3.30.300.20">
    <property type="match status" value="1"/>
</dbReference>
<dbReference type="PANTHER" id="PTHR33515">
    <property type="entry name" value="RIBOSOME-BINDING FACTOR A, CHLOROPLASTIC-RELATED"/>
    <property type="match status" value="1"/>
</dbReference>
<dbReference type="GO" id="GO:0043024">
    <property type="term" value="F:ribosomal small subunit binding"/>
    <property type="evidence" value="ECO:0007669"/>
    <property type="project" value="TreeGrafter"/>
</dbReference>
<keyword evidence="1 2" id="KW-0690">Ribosome biogenesis</keyword>
<evidence type="ECO:0000256" key="2">
    <source>
        <dbReference type="HAMAP-Rule" id="MF_00003"/>
    </source>
</evidence>
<dbReference type="HAMAP" id="MF_00003">
    <property type="entry name" value="RbfA"/>
    <property type="match status" value="1"/>
</dbReference>
<evidence type="ECO:0000313" key="3">
    <source>
        <dbReference type="EMBL" id="GAL87195.1"/>
    </source>
</evidence>
<comment type="subcellular location">
    <subcellularLocation>
        <location evidence="2">Cytoplasm</location>
    </subcellularLocation>
</comment>
<dbReference type="OrthoDB" id="9811910at2"/>
<comment type="similarity">
    <text evidence="2">Belongs to the RbfA family.</text>
</comment>
<gene>
    <name evidence="2" type="primary">rbfA</name>
    <name evidence="3" type="ORF">MYP_4425</name>
</gene>
<dbReference type="eggNOG" id="COG0858">
    <property type="taxonomic scope" value="Bacteria"/>
</dbReference>
<protein>
    <recommendedName>
        <fullName evidence="2">Ribosome-binding factor A</fullName>
    </recommendedName>
</protein>
<sequence>MDSKRQQKVSRLIQKEMGELFQRDTKGIFGGAFITVTHVKISPDLGVASIYLSFLKNNNQNAILQNIRENTKQVRKMLGEKVGKQLRIVPQLVFHIDDTVEYAANIDKILSGLDIPPAKNEDEENEDE</sequence>
<comment type="function">
    <text evidence="2">One of several proteins that assist in the late maturation steps of the functional core of the 30S ribosomal subunit. Associates with free 30S ribosomal subunits (but not with 30S subunits that are part of 70S ribosomes or polysomes). Required for efficient processing of 16S rRNA. May interact with the 5'-terminal helix region of 16S rRNA.</text>
</comment>
<evidence type="ECO:0000313" key="4">
    <source>
        <dbReference type="Proteomes" id="UP000030185"/>
    </source>
</evidence>
<dbReference type="InterPro" id="IPR023799">
    <property type="entry name" value="RbfA_dom_sf"/>
</dbReference>
<dbReference type="InterPro" id="IPR000238">
    <property type="entry name" value="RbfA"/>
</dbReference>
<name>A0A098LJP3_9BACT</name>
<comment type="subunit">
    <text evidence="2">Monomer. Binds 30S ribosomal subunits, but not 50S ribosomal subunits or 70S ribosomes.</text>
</comment>
<dbReference type="STRING" id="153721.MYP_4425"/>